<dbReference type="Proteomes" id="UP000824002">
    <property type="component" value="Unassembled WGS sequence"/>
</dbReference>
<dbReference type="PROSITE" id="PS51257">
    <property type="entry name" value="PROKAR_LIPOPROTEIN"/>
    <property type="match status" value="1"/>
</dbReference>
<organism evidence="3 4">
    <name type="scientific">Candidatus Merdivicinus excrementipullorum</name>
    <dbReference type="NCBI Taxonomy" id="2840867"/>
    <lineage>
        <taxon>Bacteria</taxon>
        <taxon>Bacillati</taxon>
        <taxon>Bacillota</taxon>
        <taxon>Clostridia</taxon>
        <taxon>Eubacteriales</taxon>
        <taxon>Oscillospiraceae</taxon>
        <taxon>Oscillospiraceae incertae sedis</taxon>
        <taxon>Candidatus Merdivicinus</taxon>
    </lineage>
</organism>
<dbReference type="SUPFAM" id="SSF53850">
    <property type="entry name" value="Periplasmic binding protein-like II"/>
    <property type="match status" value="1"/>
</dbReference>
<name>A0A9D1FLG2_9FIRM</name>
<evidence type="ECO:0000313" key="4">
    <source>
        <dbReference type="Proteomes" id="UP000824002"/>
    </source>
</evidence>
<feature type="chain" id="PRO_5038995062" description="ABC transporter substrate-binding protein" evidence="2">
    <location>
        <begin position="28"/>
        <end position="581"/>
    </location>
</feature>
<evidence type="ECO:0000256" key="1">
    <source>
        <dbReference type="SAM" id="MobiDB-lite"/>
    </source>
</evidence>
<dbReference type="PANTHER" id="PTHR43649">
    <property type="entry name" value="ARABINOSE-BINDING PROTEIN-RELATED"/>
    <property type="match status" value="1"/>
</dbReference>
<dbReference type="AlphaFoldDB" id="A0A9D1FLG2"/>
<sequence>MKKSRKILTGILVAAMLVSSLGGCSNSAESSSSESTVNNTSSDNSSSASSAEWEYQEDTSPYEFTVWWPSVWMGKDSIEAGYEDSDVCQYIKEQTGVTMYVECPAGDENELASVMIAAGTFPEAVVFSTYNSVYLQQMIDAGQVLAFSDLMDQYCPKMWELIPDSVKAYHTSDDGKMWAFTGFTYDSSWGDRAKELGASYVELAPGTNVMYIRQDLLTAYGKDDITDLDEYTEFLHWVKDNYPDLDPVQSVSGNPRGGSLFSHFKSTFGCHLSDTYPQEDGSVKYYMYDPHYVDYLKWMNGLYRDGIITKNMLTENQSSIDTKTYSASYGSMINAIWNVEGTLGQSIKSAYGEDTDKIYVDCGPIQKEGIEWKVQMTVDKGGQTTAITTNAEKPDRIIKYFEFLFTEQGQLTMMAGVEGKTWNREEDGTISYSQEIMDARNTSFEELTNTYKVVGLWSPWLTLGGTWEGVLGGMAGSSEDTEALAEKTDKRLNDWLVNIWDQGFSNIYECIETGSDLDVLRTKIDEVCNQAGMEMITAEDDATFEKLYQDCLAEIEGMGISQIEDAYTAEHKAQCEALGIS</sequence>
<evidence type="ECO:0000256" key="2">
    <source>
        <dbReference type="SAM" id="SignalP"/>
    </source>
</evidence>
<dbReference type="PANTHER" id="PTHR43649:SF17">
    <property type="entry name" value="ABC TRANSPORTER SOLUTE BINDING PROTEIN-SUGAR TRANSPORT"/>
    <property type="match status" value="1"/>
</dbReference>
<accession>A0A9D1FLG2</accession>
<keyword evidence="2" id="KW-0732">Signal</keyword>
<protein>
    <recommendedName>
        <fullName evidence="5">ABC transporter substrate-binding protein</fullName>
    </recommendedName>
</protein>
<feature type="region of interest" description="Disordered" evidence="1">
    <location>
        <begin position="28"/>
        <end position="52"/>
    </location>
</feature>
<evidence type="ECO:0008006" key="5">
    <source>
        <dbReference type="Google" id="ProtNLM"/>
    </source>
</evidence>
<proteinExistence type="predicted"/>
<dbReference type="EMBL" id="DVJP01000010">
    <property type="protein sequence ID" value="HIS75340.1"/>
    <property type="molecule type" value="Genomic_DNA"/>
</dbReference>
<reference evidence="3" key="2">
    <citation type="journal article" date="2021" name="PeerJ">
        <title>Extensive microbial diversity within the chicken gut microbiome revealed by metagenomics and culture.</title>
        <authorList>
            <person name="Gilroy R."/>
            <person name="Ravi A."/>
            <person name="Getino M."/>
            <person name="Pursley I."/>
            <person name="Horton D.L."/>
            <person name="Alikhan N.F."/>
            <person name="Baker D."/>
            <person name="Gharbi K."/>
            <person name="Hall N."/>
            <person name="Watson M."/>
            <person name="Adriaenssens E.M."/>
            <person name="Foster-Nyarko E."/>
            <person name="Jarju S."/>
            <person name="Secka A."/>
            <person name="Antonio M."/>
            <person name="Oren A."/>
            <person name="Chaudhuri R.R."/>
            <person name="La Ragione R."/>
            <person name="Hildebrand F."/>
            <person name="Pallen M.J."/>
        </authorList>
    </citation>
    <scope>NUCLEOTIDE SEQUENCE</scope>
    <source>
        <strain evidence="3">CHK199-13235</strain>
    </source>
</reference>
<feature type="signal peptide" evidence="2">
    <location>
        <begin position="1"/>
        <end position="27"/>
    </location>
</feature>
<reference evidence="3" key="1">
    <citation type="submission" date="2020-10" db="EMBL/GenBank/DDBJ databases">
        <authorList>
            <person name="Gilroy R."/>
        </authorList>
    </citation>
    <scope>NUCLEOTIDE SEQUENCE</scope>
    <source>
        <strain evidence="3">CHK199-13235</strain>
    </source>
</reference>
<evidence type="ECO:0000313" key="3">
    <source>
        <dbReference type="EMBL" id="HIS75340.1"/>
    </source>
</evidence>
<dbReference type="Gene3D" id="3.40.190.10">
    <property type="entry name" value="Periplasmic binding protein-like II"/>
    <property type="match status" value="2"/>
</dbReference>
<comment type="caution">
    <text evidence="3">The sequence shown here is derived from an EMBL/GenBank/DDBJ whole genome shotgun (WGS) entry which is preliminary data.</text>
</comment>
<gene>
    <name evidence="3" type="ORF">IAB51_00880</name>
</gene>
<dbReference type="InterPro" id="IPR050490">
    <property type="entry name" value="Bact_solute-bd_prot1"/>
</dbReference>